<evidence type="ECO:0000313" key="1">
    <source>
        <dbReference type="EMBL" id="MDU0371839.1"/>
    </source>
</evidence>
<protein>
    <submittedName>
        <fullName evidence="1">Uncharacterized protein</fullName>
    </submittedName>
</protein>
<dbReference type="RefSeq" id="WP_315999298.1">
    <property type="nucleotide sequence ID" value="NZ_JAWDJT010000011.1"/>
</dbReference>
<sequence length="54" mass="6166">MPSAQHRVWLPLFKRSLIQHTDSPQSGGLAHQAAQLPERHQHAREPLTHVRISL</sequence>
<name>A0ABU3TKE8_9BACT</name>
<evidence type="ECO:0000313" key="2">
    <source>
        <dbReference type="Proteomes" id="UP001250698"/>
    </source>
</evidence>
<keyword evidence="2" id="KW-1185">Reference proteome</keyword>
<proteinExistence type="predicted"/>
<dbReference type="Proteomes" id="UP001250698">
    <property type="component" value="Unassembled WGS sequence"/>
</dbReference>
<reference evidence="1 2" key="1">
    <citation type="submission" date="2023-10" db="EMBL/GenBank/DDBJ databases">
        <title>Hymenobacter endophyticus sp. nov., an isolate from the leaf tissues of wheat.</title>
        <authorList>
            <person name="Dai Y."/>
        </authorList>
    </citation>
    <scope>NUCLEOTIDE SEQUENCE [LARGE SCALE GENOMIC DNA]</scope>
    <source>
        <strain evidence="1 2">ZK17L-C2</strain>
    </source>
</reference>
<dbReference type="EMBL" id="JAWDJT010000011">
    <property type="protein sequence ID" value="MDU0371839.1"/>
    <property type="molecule type" value="Genomic_DNA"/>
</dbReference>
<comment type="caution">
    <text evidence="1">The sequence shown here is derived from an EMBL/GenBank/DDBJ whole genome shotgun (WGS) entry which is preliminary data.</text>
</comment>
<accession>A0ABU3TKE8</accession>
<gene>
    <name evidence="1" type="ORF">ROI90_15650</name>
</gene>
<organism evidence="1 2">
    <name type="scientific">Hymenobacter endophyticus</name>
    <dbReference type="NCBI Taxonomy" id="3076335"/>
    <lineage>
        <taxon>Bacteria</taxon>
        <taxon>Pseudomonadati</taxon>
        <taxon>Bacteroidota</taxon>
        <taxon>Cytophagia</taxon>
        <taxon>Cytophagales</taxon>
        <taxon>Hymenobacteraceae</taxon>
        <taxon>Hymenobacter</taxon>
    </lineage>
</organism>